<gene>
    <name evidence="2" type="ORF">PACLA_8A024284</name>
</gene>
<dbReference type="OrthoDB" id="10054666at2759"/>
<dbReference type="Proteomes" id="UP001152795">
    <property type="component" value="Unassembled WGS sequence"/>
</dbReference>
<evidence type="ECO:0000259" key="1">
    <source>
        <dbReference type="Pfam" id="PF08473"/>
    </source>
</evidence>
<evidence type="ECO:0000313" key="3">
    <source>
        <dbReference type="Proteomes" id="UP001152795"/>
    </source>
</evidence>
<accession>A0A6S7IB23</accession>
<dbReference type="InterPro" id="IPR013680">
    <property type="entry name" value="VDCC_a2/dsu"/>
</dbReference>
<keyword evidence="3" id="KW-1185">Reference proteome</keyword>
<comment type="caution">
    <text evidence="2">The sequence shown here is derived from an EMBL/GenBank/DDBJ whole genome shotgun (WGS) entry which is preliminary data.</text>
</comment>
<feature type="domain" description="Voltage-dependent calcium channel alpha-2/delta subunit conserved region" evidence="1">
    <location>
        <begin position="3"/>
        <end position="335"/>
    </location>
</feature>
<organism evidence="2 3">
    <name type="scientific">Paramuricea clavata</name>
    <name type="common">Red gorgonian</name>
    <name type="synonym">Violescent sea-whip</name>
    <dbReference type="NCBI Taxonomy" id="317549"/>
    <lineage>
        <taxon>Eukaryota</taxon>
        <taxon>Metazoa</taxon>
        <taxon>Cnidaria</taxon>
        <taxon>Anthozoa</taxon>
        <taxon>Octocorallia</taxon>
        <taxon>Malacalcyonacea</taxon>
        <taxon>Plexauridae</taxon>
        <taxon>Paramuricea</taxon>
    </lineage>
</organism>
<dbReference type="Pfam" id="PF08473">
    <property type="entry name" value="VGCC_alpha2"/>
    <property type="match status" value="1"/>
</dbReference>
<name>A0A6S7IB23_PARCT</name>
<dbReference type="AlphaFoldDB" id="A0A6S7IB23"/>
<evidence type="ECO:0000313" key="2">
    <source>
        <dbReference type="EMBL" id="CAB4014153.1"/>
    </source>
</evidence>
<feature type="non-terminal residue" evidence="2">
    <location>
        <position position="361"/>
    </location>
</feature>
<sequence length="361" mass="40968">SNITTAFVKTNWGLLRVSQSNGTNIIEERMFQRINNLKADSIIVSAPYNDGKSDGISSNLFVYQGIHINVSNFSITPAVSGFQINEEIFLKDYLMNLSSKDSYHVYLLDENAFIVSSSLSNNDTKNVCGQFFGSVDWELMSELEKGNEPLYTRFTLRNEQGECLEYPSKSSSSTFNYPFYSTLASSFTSWAKNVLACLLHLNLYNLLFADAATTVTQNVQSPTNRSCVTNMTAYYGNITRWKSYSGNTSCLSCGDFEDLRQFFVAPIRGTNLVLVVVEYFSEKEIFNYTKRTDNIPGKQREIQIQDVTCNSYSKLPRGHPERCVLSQSEETQYSCGRAKILEPTTYYIILHILYHIIQLES</sequence>
<proteinExistence type="predicted"/>
<protein>
    <recommendedName>
        <fullName evidence="1">Voltage-dependent calcium channel alpha-2/delta subunit conserved region domain-containing protein</fullName>
    </recommendedName>
</protein>
<reference evidence="2" key="1">
    <citation type="submission" date="2020-04" db="EMBL/GenBank/DDBJ databases">
        <authorList>
            <person name="Alioto T."/>
            <person name="Alioto T."/>
            <person name="Gomez Garrido J."/>
        </authorList>
    </citation>
    <scope>NUCLEOTIDE SEQUENCE</scope>
    <source>
        <strain evidence="2">A484AB</strain>
    </source>
</reference>
<dbReference type="EMBL" id="CACRXK020008174">
    <property type="protein sequence ID" value="CAB4014153.1"/>
    <property type="molecule type" value="Genomic_DNA"/>
</dbReference>